<sequence>MTSSSTLTPVADCRPRRRLGSRWWLAGLLVSCLLPAALAQGEPLRLTERLSQQCLMVSGAIRAHSRRVGQRTLSRFLGRRRKRGCPGLPGSLRTASLRPCADHDVLSRRGPPGCFR</sequence>
<name>A0A1M5C569_9GAMM</name>
<dbReference type="STRING" id="1121942.SAMN02745148_02782"/>
<dbReference type="RefSeq" id="WP_072823904.1">
    <property type="nucleotide sequence ID" value="NZ_FQUJ01000013.1"/>
</dbReference>
<organism evidence="1 2">
    <name type="scientific">Modicisalibacter ilicicola DSM 19980</name>
    <dbReference type="NCBI Taxonomy" id="1121942"/>
    <lineage>
        <taxon>Bacteria</taxon>
        <taxon>Pseudomonadati</taxon>
        <taxon>Pseudomonadota</taxon>
        <taxon>Gammaproteobacteria</taxon>
        <taxon>Oceanospirillales</taxon>
        <taxon>Halomonadaceae</taxon>
        <taxon>Modicisalibacter</taxon>
    </lineage>
</organism>
<dbReference type="OrthoDB" id="6170590at2"/>
<dbReference type="EMBL" id="FQUJ01000013">
    <property type="protein sequence ID" value="SHF49855.1"/>
    <property type="molecule type" value="Genomic_DNA"/>
</dbReference>
<reference evidence="1 2" key="1">
    <citation type="submission" date="2016-11" db="EMBL/GenBank/DDBJ databases">
        <authorList>
            <person name="Jaros S."/>
            <person name="Januszkiewicz K."/>
            <person name="Wedrychowicz H."/>
        </authorList>
    </citation>
    <scope>NUCLEOTIDE SEQUENCE [LARGE SCALE GENOMIC DNA]</scope>
    <source>
        <strain evidence="1 2">DSM 19980</strain>
    </source>
</reference>
<evidence type="ECO:0000313" key="1">
    <source>
        <dbReference type="EMBL" id="SHF49855.1"/>
    </source>
</evidence>
<accession>A0A1M5C569</accession>
<keyword evidence="2" id="KW-1185">Reference proteome</keyword>
<dbReference type="AlphaFoldDB" id="A0A1M5C569"/>
<gene>
    <name evidence="1" type="ORF">SAMN02745148_02782</name>
</gene>
<evidence type="ECO:0000313" key="2">
    <source>
        <dbReference type="Proteomes" id="UP000184346"/>
    </source>
</evidence>
<dbReference type="Proteomes" id="UP000184346">
    <property type="component" value="Unassembled WGS sequence"/>
</dbReference>
<protein>
    <submittedName>
        <fullName evidence="1">Uncharacterized protein</fullName>
    </submittedName>
</protein>
<proteinExistence type="predicted"/>